<dbReference type="Proteomes" id="UP000445000">
    <property type="component" value="Unassembled WGS sequence"/>
</dbReference>
<gene>
    <name evidence="1" type="ORF">GCM10011487_63600</name>
</gene>
<protein>
    <submittedName>
        <fullName evidence="1">Uncharacterized protein</fullName>
    </submittedName>
</protein>
<evidence type="ECO:0000313" key="1">
    <source>
        <dbReference type="EMBL" id="GFE84360.1"/>
    </source>
</evidence>
<evidence type="ECO:0000313" key="2">
    <source>
        <dbReference type="Proteomes" id="UP000445000"/>
    </source>
</evidence>
<proteinExistence type="predicted"/>
<keyword evidence="2" id="KW-1185">Reference proteome</keyword>
<name>A0A829YM87_9GAMM</name>
<organism evidence="1 2">
    <name type="scientific">Steroidobacter agaridevorans</name>
    <dbReference type="NCBI Taxonomy" id="2695856"/>
    <lineage>
        <taxon>Bacteria</taxon>
        <taxon>Pseudomonadati</taxon>
        <taxon>Pseudomonadota</taxon>
        <taxon>Gammaproteobacteria</taxon>
        <taxon>Steroidobacterales</taxon>
        <taxon>Steroidobacteraceae</taxon>
        <taxon>Steroidobacter</taxon>
    </lineage>
</organism>
<dbReference type="AlphaFoldDB" id="A0A829YM87"/>
<comment type="caution">
    <text evidence="1">The sequence shown here is derived from an EMBL/GenBank/DDBJ whole genome shotgun (WGS) entry which is preliminary data.</text>
</comment>
<accession>A0A829YM87</accession>
<sequence length="94" mass="10345">MQLRDLFFQLLNLIGKHPLGLFQPGKFAALSCFVDVRQFPRQLPALLFHFPVLLVGQSDLPVGIGKLVMELGECCLDLCDVGVDLPFGAFEEAA</sequence>
<dbReference type="EMBL" id="BLJN01000008">
    <property type="protein sequence ID" value="GFE84360.1"/>
    <property type="molecule type" value="Genomic_DNA"/>
</dbReference>
<reference evidence="2" key="1">
    <citation type="submission" date="2020-01" db="EMBL/GenBank/DDBJ databases">
        <title>'Steroidobacter agaridevorans' sp. nov., agar-degrading bacteria isolated from rhizosphere soils.</title>
        <authorList>
            <person name="Ikenaga M."/>
            <person name="Kataoka M."/>
            <person name="Murouchi A."/>
            <person name="Katsuragi S."/>
            <person name="Sakai M."/>
        </authorList>
    </citation>
    <scope>NUCLEOTIDE SEQUENCE [LARGE SCALE GENOMIC DNA]</scope>
    <source>
        <strain evidence="2">YU21-B</strain>
    </source>
</reference>